<dbReference type="InterPro" id="IPR045379">
    <property type="entry name" value="Crinkler_N"/>
</dbReference>
<keyword evidence="7" id="KW-1185">Reference proteome</keyword>
<gene>
    <name evidence="6" type="ORF">BCR41DRAFT_191041</name>
</gene>
<evidence type="ECO:0000256" key="4">
    <source>
        <dbReference type="SAM" id="MobiDB-lite"/>
    </source>
</evidence>
<dbReference type="GO" id="GO:0043657">
    <property type="term" value="C:host cell"/>
    <property type="evidence" value="ECO:0007669"/>
    <property type="project" value="UniProtKB-SubCell"/>
</dbReference>
<evidence type="ECO:0000313" key="7">
    <source>
        <dbReference type="Proteomes" id="UP000193648"/>
    </source>
</evidence>
<dbReference type="OrthoDB" id="2304312at2759"/>
<sequence length="170" mass="19096">MGSSRTPSRCPSPRTEPYEKKERKGEAKEESSSTNDPKILEPTELKIFCIVDGEATSFPVNIPSDRSVGELKQAIKAEKANAFKDIDADQLTLYRVSIPDEDKTVVESEIVSKEALVPASRKLRDIFISELPEETIHVFVKPPQRVIGTDSQEKNGRRSTVYFTFKEDAH</sequence>
<accession>A0A1Y2G9R8</accession>
<dbReference type="GO" id="GO:0005576">
    <property type="term" value="C:extracellular region"/>
    <property type="evidence" value="ECO:0007669"/>
    <property type="project" value="UniProtKB-SubCell"/>
</dbReference>
<dbReference type="Proteomes" id="UP000193648">
    <property type="component" value="Unassembled WGS sequence"/>
</dbReference>
<evidence type="ECO:0000313" key="6">
    <source>
        <dbReference type="EMBL" id="ORZ05004.1"/>
    </source>
</evidence>
<feature type="domain" description="Crinkler effector protein N-terminal" evidence="5">
    <location>
        <begin position="45"/>
        <end position="141"/>
    </location>
</feature>
<feature type="region of interest" description="Disordered" evidence="4">
    <location>
        <begin position="1"/>
        <end position="39"/>
    </location>
</feature>
<keyword evidence="3" id="KW-0964">Secreted</keyword>
<dbReference type="GeneID" id="33561663"/>
<feature type="compositionally biased region" description="Low complexity" evidence="4">
    <location>
        <begin position="1"/>
        <end position="15"/>
    </location>
</feature>
<proteinExistence type="predicted"/>
<evidence type="ECO:0000256" key="3">
    <source>
        <dbReference type="ARBA" id="ARBA00022525"/>
    </source>
</evidence>
<comment type="subcellular location">
    <subcellularLocation>
        <location evidence="1">Host cell</location>
    </subcellularLocation>
    <subcellularLocation>
        <location evidence="2">Secreted</location>
    </subcellularLocation>
</comment>
<name>A0A1Y2G9R8_9FUNG</name>
<organism evidence="6 7">
    <name type="scientific">Lobosporangium transversale</name>
    <dbReference type="NCBI Taxonomy" id="64571"/>
    <lineage>
        <taxon>Eukaryota</taxon>
        <taxon>Fungi</taxon>
        <taxon>Fungi incertae sedis</taxon>
        <taxon>Mucoromycota</taxon>
        <taxon>Mortierellomycotina</taxon>
        <taxon>Mortierellomycetes</taxon>
        <taxon>Mortierellales</taxon>
        <taxon>Mortierellaceae</taxon>
        <taxon>Lobosporangium</taxon>
    </lineage>
</organism>
<evidence type="ECO:0000259" key="5">
    <source>
        <dbReference type="Pfam" id="PF20147"/>
    </source>
</evidence>
<feature type="compositionally biased region" description="Basic and acidic residues" evidence="4">
    <location>
        <begin position="16"/>
        <end position="31"/>
    </location>
</feature>
<dbReference type="InParanoid" id="A0A1Y2G9R8"/>
<comment type="caution">
    <text evidence="6">The sequence shown here is derived from an EMBL/GenBank/DDBJ whole genome shotgun (WGS) entry which is preliminary data.</text>
</comment>
<dbReference type="EMBL" id="MCFF01000053">
    <property type="protein sequence ID" value="ORZ05004.1"/>
    <property type="molecule type" value="Genomic_DNA"/>
</dbReference>
<dbReference type="RefSeq" id="XP_021876868.1">
    <property type="nucleotide sequence ID" value="XM_022019818.1"/>
</dbReference>
<evidence type="ECO:0000256" key="2">
    <source>
        <dbReference type="ARBA" id="ARBA00004613"/>
    </source>
</evidence>
<reference evidence="6 7" key="1">
    <citation type="submission" date="2016-07" db="EMBL/GenBank/DDBJ databases">
        <title>Pervasive Adenine N6-methylation of Active Genes in Fungi.</title>
        <authorList>
            <consortium name="DOE Joint Genome Institute"/>
            <person name="Mondo S.J."/>
            <person name="Dannebaum R.O."/>
            <person name="Kuo R.C."/>
            <person name="Labutti K."/>
            <person name="Haridas S."/>
            <person name="Kuo A."/>
            <person name="Salamov A."/>
            <person name="Ahrendt S.R."/>
            <person name="Lipzen A."/>
            <person name="Sullivan W."/>
            <person name="Andreopoulos W.B."/>
            <person name="Clum A."/>
            <person name="Lindquist E."/>
            <person name="Daum C."/>
            <person name="Ramamoorthy G.K."/>
            <person name="Gryganskyi A."/>
            <person name="Culley D."/>
            <person name="Magnuson J.K."/>
            <person name="James T.Y."/>
            <person name="O'Malley M.A."/>
            <person name="Stajich J.E."/>
            <person name="Spatafora J.W."/>
            <person name="Visel A."/>
            <person name="Grigoriev I.V."/>
        </authorList>
    </citation>
    <scope>NUCLEOTIDE SEQUENCE [LARGE SCALE GENOMIC DNA]</scope>
    <source>
        <strain evidence="6 7">NRRL 3116</strain>
    </source>
</reference>
<dbReference type="Pfam" id="PF20147">
    <property type="entry name" value="Crinkler"/>
    <property type="match status" value="1"/>
</dbReference>
<dbReference type="AlphaFoldDB" id="A0A1Y2G9R8"/>
<protein>
    <recommendedName>
        <fullName evidence="5">Crinkler effector protein N-terminal domain-containing protein</fullName>
    </recommendedName>
</protein>
<evidence type="ECO:0000256" key="1">
    <source>
        <dbReference type="ARBA" id="ARBA00004340"/>
    </source>
</evidence>